<gene>
    <name evidence="2" type="ORF">GCM10007981_03350</name>
</gene>
<accession>A0A830GUJ5</accession>
<name>A0A830GUJ5_9CREN</name>
<reference evidence="2" key="1">
    <citation type="journal article" date="2014" name="Int. J. Syst. Evol. Microbiol.">
        <title>Complete genome sequence of Corynebacterium casei LMG S-19264T (=DSM 44701T), isolated from a smear-ripened cheese.</title>
        <authorList>
            <consortium name="US DOE Joint Genome Institute (JGI-PGF)"/>
            <person name="Walter F."/>
            <person name="Albersmeier A."/>
            <person name="Kalinowski J."/>
            <person name="Ruckert C."/>
        </authorList>
    </citation>
    <scope>NUCLEOTIDE SEQUENCE</scope>
    <source>
        <strain evidence="2">JCM 10088</strain>
    </source>
</reference>
<evidence type="ECO:0000313" key="2">
    <source>
        <dbReference type="EMBL" id="GGP19483.1"/>
    </source>
</evidence>
<keyword evidence="3" id="KW-1185">Reference proteome</keyword>
<protein>
    <recommendedName>
        <fullName evidence="4">PD-(D/E)XK endonuclease-like domain-containing protein</fullName>
    </recommendedName>
</protein>
<dbReference type="Gene3D" id="3.90.320.10">
    <property type="match status" value="1"/>
</dbReference>
<comment type="cofactor">
    <cofactor evidence="1">
        <name>Mn(2+)</name>
        <dbReference type="ChEBI" id="CHEBI:29035"/>
    </cofactor>
</comment>
<organism evidence="2 3">
    <name type="scientific">Thermocladium modestius</name>
    <dbReference type="NCBI Taxonomy" id="62609"/>
    <lineage>
        <taxon>Archaea</taxon>
        <taxon>Thermoproteota</taxon>
        <taxon>Thermoprotei</taxon>
        <taxon>Thermoproteales</taxon>
        <taxon>Thermoproteaceae</taxon>
        <taxon>Thermocladium</taxon>
    </lineage>
</organism>
<sequence>MRIKWRRAAGPDPRNYVELMALLAGVDDLDEVVGRIPLGVDLAVLGGVRPDELVKSIIALKSLSKMRRPDSNKVPVAMFVRCSAMHGFMGSDRRWGSTMRDVFSQFIGSSLHDSLISEIQARLGVRESGEAVHEYRGFALMGRADLFVPEWDHVVEIKFKKLRGSGPPMEDMLQAAAYASLYGKPRAALLYVYDNDVRGFFLPSALGMEVVNAFHEYVDSMIEGRPAITLKTINCRECPVNSICPYRDDAARPVIPPVRLDEYLDPMG</sequence>
<dbReference type="AlphaFoldDB" id="A0A830GUJ5"/>
<evidence type="ECO:0000313" key="3">
    <source>
        <dbReference type="Proteomes" id="UP000610960"/>
    </source>
</evidence>
<evidence type="ECO:0000256" key="1">
    <source>
        <dbReference type="ARBA" id="ARBA00001936"/>
    </source>
</evidence>
<dbReference type="InterPro" id="IPR011604">
    <property type="entry name" value="PDDEXK-like_dom_sf"/>
</dbReference>
<dbReference type="Proteomes" id="UP000610960">
    <property type="component" value="Unassembled WGS sequence"/>
</dbReference>
<proteinExistence type="predicted"/>
<evidence type="ECO:0008006" key="4">
    <source>
        <dbReference type="Google" id="ProtNLM"/>
    </source>
</evidence>
<dbReference type="EMBL" id="BMNL01000001">
    <property type="protein sequence ID" value="GGP19483.1"/>
    <property type="molecule type" value="Genomic_DNA"/>
</dbReference>
<reference evidence="2" key="2">
    <citation type="submission" date="2020-09" db="EMBL/GenBank/DDBJ databases">
        <authorList>
            <person name="Sun Q."/>
            <person name="Ohkuma M."/>
        </authorList>
    </citation>
    <scope>NUCLEOTIDE SEQUENCE</scope>
    <source>
        <strain evidence="2">JCM 10088</strain>
    </source>
</reference>
<dbReference type="RefSeq" id="WP_188595726.1">
    <property type="nucleotide sequence ID" value="NZ_BMNL01000001.1"/>
</dbReference>
<comment type="caution">
    <text evidence="2">The sequence shown here is derived from an EMBL/GenBank/DDBJ whole genome shotgun (WGS) entry which is preliminary data.</text>
</comment>